<sequence>MLRNYKAVGRVLYGRNAFAQLDDIFEPLRVDAGSYVLFLLDEYFEGKDLVKRIPMKNGDLIRFMDVTDEPKTKVVDALVEEVMNEKGMAPVSVVGIGGGSVMDYAKATRLMFTNPGSSARYQGLDLIKNKGVHCTVVPTISGTGAEVSMTTVLTGPEKKLGIKGDFTPADQVVLDPDLISSVPDPQHFYTAMDCYIHNVEALNGNRKTVMGASLGRESLQLCQEIFLSGNSRTPENDEKLMVASYLGGLSLTYSEVGACHAISYGLATVTGIHHGIGNCIVFNQLDEFYPEEVKEFRKMMEINKVDLPKGVLKDYSSEDIEKMVDVALTLTFMWAHVAGPEWEKVITREKLRDLYMKM</sequence>
<dbReference type="Proteomes" id="UP000396862">
    <property type="component" value="Unassembled WGS sequence"/>
</dbReference>
<dbReference type="OrthoDB" id="9801156at2"/>
<dbReference type="CDD" id="cd08184">
    <property type="entry name" value="Fe-ADH_KdnB-like"/>
    <property type="match status" value="1"/>
</dbReference>
<feature type="domain" description="Alcohol dehydrogenase iron-type/glycerol dehydrogenase GldA" evidence="2">
    <location>
        <begin position="10"/>
        <end position="176"/>
    </location>
</feature>
<dbReference type="RefSeq" id="WP_106542434.1">
    <property type="nucleotide sequence ID" value="NZ_BLAU01000001.1"/>
</dbReference>
<dbReference type="Pfam" id="PF00465">
    <property type="entry name" value="Fe-ADH"/>
    <property type="match status" value="1"/>
</dbReference>
<dbReference type="Pfam" id="PF25137">
    <property type="entry name" value="ADH_Fe_C"/>
    <property type="match status" value="1"/>
</dbReference>
<reference evidence="5 6" key="1">
    <citation type="submission" date="2018-03" db="EMBL/GenBank/DDBJ databases">
        <title>Genomic Encyclopedia of Archaeal and Bacterial Type Strains, Phase II (KMG-II): from individual species to whole genera.</title>
        <authorList>
            <person name="Goeker M."/>
        </authorList>
    </citation>
    <scope>NUCLEOTIDE SEQUENCE [LARGE SCALE GENOMIC DNA]</scope>
    <source>
        <strain evidence="5 6">DSM 27267</strain>
    </source>
</reference>
<protein>
    <submittedName>
        <fullName evidence="5">3-deoxy-alpha-D-manno-octulosonate 8-oxidase</fullName>
    </submittedName>
</protein>
<evidence type="ECO:0000313" key="7">
    <source>
        <dbReference type="Proteomes" id="UP000396862"/>
    </source>
</evidence>
<evidence type="ECO:0000259" key="3">
    <source>
        <dbReference type="Pfam" id="PF25137"/>
    </source>
</evidence>
<dbReference type="InterPro" id="IPR001670">
    <property type="entry name" value="ADH_Fe/GldA"/>
</dbReference>
<dbReference type="AlphaFoldDB" id="A0A2P8CD00"/>
<dbReference type="InterPro" id="IPR056798">
    <property type="entry name" value="ADH_Fe_C"/>
</dbReference>
<evidence type="ECO:0000259" key="2">
    <source>
        <dbReference type="Pfam" id="PF00465"/>
    </source>
</evidence>
<dbReference type="Proteomes" id="UP000240621">
    <property type="component" value="Unassembled WGS sequence"/>
</dbReference>
<organism evidence="5 6">
    <name type="scientific">Prolixibacter denitrificans</name>
    <dbReference type="NCBI Taxonomy" id="1541063"/>
    <lineage>
        <taxon>Bacteria</taxon>
        <taxon>Pseudomonadati</taxon>
        <taxon>Bacteroidota</taxon>
        <taxon>Bacteroidia</taxon>
        <taxon>Marinilabiliales</taxon>
        <taxon>Prolixibacteraceae</taxon>
        <taxon>Prolixibacter</taxon>
    </lineage>
</organism>
<dbReference type="EMBL" id="PYGC01000005">
    <property type="protein sequence ID" value="PSK82846.1"/>
    <property type="molecule type" value="Genomic_DNA"/>
</dbReference>
<dbReference type="GO" id="GO:0004022">
    <property type="term" value="F:alcohol dehydrogenase (NAD+) activity"/>
    <property type="evidence" value="ECO:0007669"/>
    <property type="project" value="TreeGrafter"/>
</dbReference>
<comment type="caution">
    <text evidence="5">The sequence shown here is derived from an EMBL/GenBank/DDBJ whole genome shotgun (WGS) entry which is preliminary data.</text>
</comment>
<proteinExistence type="predicted"/>
<name>A0A2P8CD00_9BACT</name>
<dbReference type="InterPro" id="IPR039697">
    <property type="entry name" value="Alcohol_dehydrogenase_Fe"/>
</dbReference>
<feature type="domain" description="Fe-containing alcohol dehydrogenase-like C-terminal" evidence="3">
    <location>
        <begin position="189"/>
        <end position="305"/>
    </location>
</feature>
<evidence type="ECO:0000313" key="4">
    <source>
        <dbReference type="EMBL" id="GET21339.1"/>
    </source>
</evidence>
<reference evidence="4 7" key="2">
    <citation type="submission" date="2019-10" db="EMBL/GenBank/DDBJ databases">
        <title>Prolixibacter strains distinguished by the presence of nitrate reductase genes were adept at nitrate-dependent anaerobic corrosion of metallic iron and carbon steel.</title>
        <authorList>
            <person name="Iino T."/>
            <person name="Shono N."/>
            <person name="Ito K."/>
            <person name="Nakamura R."/>
            <person name="Sueoka K."/>
            <person name="Harayama S."/>
            <person name="Ohkuma M."/>
        </authorList>
    </citation>
    <scope>NUCLEOTIDE SEQUENCE [LARGE SCALE GENOMIC DNA]</scope>
    <source>
        <strain evidence="4 7">MIC1-1</strain>
    </source>
</reference>
<evidence type="ECO:0000256" key="1">
    <source>
        <dbReference type="ARBA" id="ARBA00023002"/>
    </source>
</evidence>
<dbReference type="PANTHER" id="PTHR11496:SF104">
    <property type="entry name" value="3-DEOXY-ALPHA-D-MANNO-OCTULOSONATE 8-OXIDASE"/>
    <property type="match status" value="1"/>
</dbReference>
<gene>
    <name evidence="4" type="primary">kdnB</name>
    <name evidence="5" type="ORF">CLV93_105240</name>
    <name evidence="4" type="ORF">JCM18694_15850</name>
</gene>
<dbReference type="Gene3D" id="1.20.1090.10">
    <property type="entry name" value="Dehydroquinate synthase-like - alpha domain"/>
    <property type="match status" value="1"/>
</dbReference>
<evidence type="ECO:0000313" key="6">
    <source>
        <dbReference type="Proteomes" id="UP000240621"/>
    </source>
</evidence>
<dbReference type="SUPFAM" id="SSF56796">
    <property type="entry name" value="Dehydroquinate synthase-like"/>
    <property type="match status" value="1"/>
</dbReference>
<keyword evidence="7" id="KW-1185">Reference proteome</keyword>
<keyword evidence="1" id="KW-0560">Oxidoreductase</keyword>
<dbReference type="GO" id="GO:0046872">
    <property type="term" value="F:metal ion binding"/>
    <property type="evidence" value="ECO:0007669"/>
    <property type="project" value="InterPro"/>
</dbReference>
<accession>A0A2P8CD00</accession>
<dbReference type="PANTHER" id="PTHR11496">
    <property type="entry name" value="ALCOHOL DEHYDROGENASE"/>
    <property type="match status" value="1"/>
</dbReference>
<dbReference type="EMBL" id="BLAU01000001">
    <property type="protein sequence ID" value="GET21339.1"/>
    <property type="molecule type" value="Genomic_DNA"/>
</dbReference>
<dbReference type="Gene3D" id="3.40.50.1970">
    <property type="match status" value="1"/>
</dbReference>
<evidence type="ECO:0000313" key="5">
    <source>
        <dbReference type="EMBL" id="PSK82846.1"/>
    </source>
</evidence>